<organism evidence="1 2">
    <name type="scientific">Aeoliella straminimaris</name>
    <dbReference type="NCBI Taxonomy" id="2954799"/>
    <lineage>
        <taxon>Bacteria</taxon>
        <taxon>Pseudomonadati</taxon>
        <taxon>Planctomycetota</taxon>
        <taxon>Planctomycetia</taxon>
        <taxon>Pirellulales</taxon>
        <taxon>Lacipirellulaceae</taxon>
        <taxon>Aeoliella</taxon>
    </lineage>
</organism>
<comment type="caution">
    <text evidence="1">The sequence shown here is derived from an EMBL/GenBank/DDBJ whole genome shotgun (WGS) entry which is preliminary data.</text>
</comment>
<name>A0A9X2JK29_9BACT</name>
<dbReference type="Proteomes" id="UP001155241">
    <property type="component" value="Unassembled WGS sequence"/>
</dbReference>
<evidence type="ECO:0000313" key="2">
    <source>
        <dbReference type="Proteomes" id="UP001155241"/>
    </source>
</evidence>
<dbReference type="RefSeq" id="WP_252853877.1">
    <property type="nucleotide sequence ID" value="NZ_JAMXLR010000061.1"/>
</dbReference>
<keyword evidence="2" id="KW-1185">Reference proteome</keyword>
<sequence>MTITWNPVGDFAAIVDASETIVLLRRGSRTSTDIDVAWRYSHRTTEREPSDGYAPATDVVWQFEWPAEVRPPQVGDRIRDTKGEYYTLLAVERTQGNTRLKCEARNLRIAHGLDCLVDIQLAVWDAGAITGWTTFRPAVHARIQPLETTVDESSTPITSTTTYRVLLDDDTPLDHNHRLASGDGTVYRLVSYSGGERLGDLAAAVVRRE</sequence>
<evidence type="ECO:0000313" key="1">
    <source>
        <dbReference type="EMBL" id="MCO6045764.1"/>
    </source>
</evidence>
<proteinExistence type="predicted"/>
<gene>
    <name evidence="1" type="ORF">NG895_17845</name>
</gene>
<reference evidence="1" key="1">
    <citation type="submission" date="2022-06" db="EMBL/GenBank/DDBJ databases">
        <title>Aeoliella straminimaris, a novel planctomycete from sediments.</title>
        <authorList>
            <person name="Vitorino I.R."/>
            <person name="Lage O.M."/>
        </authorList>
    </citation>
    <scope>NUCLEOTIDE SEQUENCE</scope>
    <source>
        <strain evidence="1">ICT_H6.2</strain>
    </source>
</reference>
<accession>A0A9X2JK29</accession>
<dbReference type="AlphaFoldDB" id="A0A9X2JK29"/>
<dbReference type="EMBL" id="JAMXLR010000061">
    <property type="protein sequence ID" value="MCO6045764.1"/>
    <property type="molecule type" value="Genomic_DNA"/>
</dbReference>
<protein>
    <submittedName>
        <fullName evidence="1">Uncharacterized protein</fullName>
    </submittedName>
</protein>